<evidence type="ECO:0000256" key="5">
    <source>
        <dbReference type="ARBA" id="ARBA00022842"/>
    </source>
</evidence>
<evidence type="ECO:0000256" key="4">
    <source>
        <dbReference type="ARBA" id="ARBA00022840"/>
    </source>
</evidence>
<dbReference type="CDD" id="cd04900">
    <property type="entry name" value="ACT_UUR-like_1"/>
    <property type="match status" value="1"/>
</dbReference>
<dbReference type="Pfam" id="PF03710">
    <property type="entry name" value="GlnE"/>
    <property type="match status" value="2"/>
</dbReference>
<proteinExistence type="predicted"/>
<dbReference type="CDD" id="cd05401">
    <property type="entry name" value="NT_GlnE_GlnD_like"/>
    <property type="match status" value="2"/>
</dbReference>
<dbReference type="SUPFAM" id="SSF81301">
    <property type="entry name" value="Nucleotidyltransferase"/>
    <property type="match status" value="2"/>
</dbReference>
<protein>
    <submittedName>
        <fullName evidence="8">Glutamine synthetase adenylyltransferase</fullName>
    </submittedName>
</protein>
<keyword evidence="6" id="KW-0511">Multifunctional enzyme</keyword>
<dbReference type="OrthoDB" id="9759366at2"/>
<dbReference type="PANTHER" id="PTHR30621:SF0">
    <property type="entry name" value="BIFUNCTIONAL GLUTAMINE SYNTHETASE ADENYLYLTRANSFERASE_ADENYLYL-REMOVING ENZYME"/>
    <property type="match status" value="1"/>
</dbReference>
<evidence type="ECO:0000313" key="8">
    <source>
        <dbReference type="EMBL" id="AFG36414.1"/>
    </source>
</evidence>
<dbReference type="AlphaFoldDB" id="H9UFX1"/>
<dbReference type="GO" id="GO:0005524">
    <property type="term" value="F:ATP binding"/>
    <property type="evidence" value="ECO:0007669"/>
    <property type="project" value="UniProtKB-KW"/>
</dbReference>
<dbReference type="Pfam" id="PF08335">
    <property type="entry name" value="GlnD_UR_UTase"/>
    <property type="match status" value="2"/>
</dbReference>
<sequence>MDITYLTAMSYAEQIRAELPDRYFHGFSAEEQQLHRSALEQLGPDGLVSVRVDPQPMGASGIDNGAGTGADNGAGVRITVIAFDVPGLFAVLAGTLAVMGCDITAGISCTTRPGSTDGFRRLESQRRRIIDAFSGSLAPGLDYEVWAVQFETRVRRVIERLSEDPQNTEVRSELVQSVAEVLADRSGARRAALPPVTASVEVLESGTRISITSADTPFFLYSAAGALSLHGVSIEGVEIHTRDGQVQDVFELVDRFGRPIRDKDELDHLRFSLVFTKQFTYQLTEAPDPFSALQRFDQLMQDLMRVSRDADMRDALTDPGLQEELARLLGASDFLWEDFIRRQQDQILPMLSRESRGRILSLDEARVGMELDEALEDVSDYDEQIDRLNEFKDREIFLIDIDHILHPDLDFFFLSRRLVRLAEEVIRVALELTYDAYVARYGVPRTAGGMAVPYAVFGLGKLGGEALGYASDLEVLCLYADAGETDGAEQISNRMFFERMFSDALRAIRARKEGIFQVDPRLRPHGEDGPLACTLDSFVSYYQRGGGAHSYERLALIRLRWIAGDRTIGTQVERLRDELVYQSDSIDLQEIRELRSKQLVHKSREERYNAKFSPGALVDIEYNVQILQVEHAASYPALRTPRLHEALKGLRRAGALQREEAQTLVDAYRFFRHLINGLRMLRGNALDLFLPDKQSVEFAHLARRMGYRGSGISPAEKLYVEFQQRSAEVRSIIERHLGRGAIPGDFVGNVLDLVLRSDVAEQEAEAFFAGRGFHEPLRAWKSIQALDGFASDGFRRLIVLAFDILVDQPDPDLALLHWRQLVERLDAGQHYATLASQPKRMEILFGLFGVSRFLSDILIQHPGFFDWVTEPATVARVRSLDELTSALRHDVETGLAQDPPVSARDSLRLFRKREMVRIGTRDLQIAVPLKYTLAEISNLAQAVVGVGVENVWQQRGRVAGAAPGSSAADPDNFCVLAFGKFGGGELNYSSDIDLVAIYRPSGDTRSELEQQEYTAVVRAIVAELNEYTSEGYAYRVDLRLRPFGASGDVVWSLPRILQYYRRDASLWEFQAMLKLRPVAGSLDLGEQFLYQVRQMLPGPDRKQEIVHTIKTMREEAVQQYRSKQLRLRPSTDAASRNQALAAALGELPSTDIKNGTGGIRDIEFLVQGLQLLNCCRSEEIMTGNTLEALRRLANAGVLPQDSAVALAEHYVFLRRLEHLLQIFEDRQVHGLPPDERALSRLARKCAGPQAGPVELLQLVAGHMVDVRRLYEDFLQ</sequence>
<reference evidence="9" key="1">
    <citation type="journal article" date="2013" name="Stand. Genomic Sci.">
        <title>Complete genome sequence of the halophilic bacterium Spirochaeta africana type strain (Z-7692(T)) from the alkaline Lake Magadi in the East African Rift.</title>
        <authorList>
            <person name="Liolos K."/>
            <person name="Abt B."/>
            <person name="Scheuner C."/>
            <person name="Teshima H."/>
            <person name="Held B."/>
            <person name="Lapidus A."/>
            <person name="Nolan M."/>
            <person name="Lucas S."/>
            <person name="Deshpande S."/>
            <person name="Cheng J.F."/>
            <person name="Tapia R."/>
            <person name="Goodwin L.A."/>
            <person name="Pitluck S."/>
            <person name="Pagani I."/>
            <person name="Ivanova N."/>
            <person name="Mavromatis K."/>
            <person name="Mikhailova N."/>
            <person name="Huntemann M."/>
            <person name="Pati A."/>
            <person name="Chen A."/>
            <person name="Palaniappan K."/>
            <person name="Land M."/>
            <person name="Rohde M."/>
            <person name="Tindall B.J."/>
            <person name="Detter J.C."/>
            <person name="Goker M."/>
            <person name="Bristow J."/>
            <person name="Eisen J.A."/>
            <person name="Markowitz V."/>
            <person name="Hugenholtz P."/>
            <person name="Woyke T."/>
            <person name="Klenk H.P."/>
            <person name="Kyrpides N.C."/>
        </authorList>
    </citation>
    <scope>NUCLEOTIDE SEQUENCE</scope>
    <source>
        <strain evidence="9">ATCC 700263 / DSM 8902 / Z-7692</strain>
    </source>
</reference>
<name>H9UFX1_SPIAZ</name>
<dbReference type="GO" id="GO:0000820">
    <property type="term" value="P:regulation of glutamine family amino acid metabolic process"/>
    <property type="evidence" value="ECO:0007669"/>
    <property type="project" value="TreeGrafter"/>
</dbReference>
<dbReference type="Gene3D" id="3.30.460.10">
    <property type="entry name" value="Beta Polymerase, domain 2"/>
    <property type="match status" value="2"/>
</dbReference>
<keyword evidence="1 8" id="KW-0808">Transferase</keyword>
<gene>
    <name evidence="8" type="ordered locus">Spiaf_0306</name>
</gene>
<evidence type="ECO:0000313" key="9">
    <source>
        <dbReference type="Proteomes" id="UP000007383"/>
    </source>
</evidence>
<dbReference type="eggNOG" id="COG1391">
    <property type="taxonomic scope" value="Bacteria"/>
</dbReference>
<keyword evidence="2 8" id="KW-0548">Nucleotidyltransferase</keyword>
<dbReference type="Gene3D" id="1.20.120.330">
    <property type="entry name" value="Nucleotidyltransferases domain 2"/>
    <property type="match status" value="2"/>
</dbReference>
<dbReference type="KEGG" id="sfc:Spiaf_0306"/>
<dbReference type="PROSITE" id="PS51671">
    <property type="entry name" value="ACT"/>
    <property type="match status" value="1"/>
</dbReference>
<dbReference type="InterPro" id="IPR043519">
    <property type="entry name" value="NT_sf"/>
</dbReference>
<dbReference type="GO" id="GO:0008882">
    <property type="term" value="F:[glutamate-ammonia-ligase] adenylyltransferase activity"/>
    <property type="evidence" value="ECO:0007669"/>
    <property type="project" value="InterPro"/>
</dbReference>
<evidence type="ECO:0000256" key="1">
    <source>
        <dbReference type="ARBA" id="ARBA00022679"/>
    </source>
</evidence>
<keyword evidence="5" id="KW-0460">Magnesium</keyword>
<feature type="domain" description="ACT" evidence="7">
    <location>
        <begin position="208"/>
        <end position="287"/>
    </location>
</feature>
<keyword evidence="9" id="KW-1185">Reference proteome</keyword>
<dbReference type="SUPFAM" id="SSF81593">
    <property type="entry name" value="Nucleotidyltransferase substrate binding subunit/domain"/>
    <property type="match status" value="2"/>
</dbReference>
<evidence type="ECO:0000259" key="7">
    <source>
        <dbReference type="PROSITE" id="PS51671"/>
    </source>
</evidence>
<dbReference type="InterPro" id="IPR023057">
    <property type="entry name" value="GlnE"/>
</dbReference>
<evidence type="ECO:0000256" key="6">
    <source>
        <dbReference type="ARBA" id="ARBA00023268"/>
    </source>
</evidence>
<dbReference type="PATRIC" id="fig|889378.3.peg.312"/>
<dbReference type="InterPro" id="IPR002912">
    <property type="entry name" value="ACT_dom"/>
</dbReference>
<dbReference type="InterPro" id="IPR005190">
    <property type="entry name" value="GlnE_rpt_dom"/>
</dbReference>
<evidence type="ECO:0000256" key="3">
    <source>
        <dbReference type="ARBA" id="ARBA00022741"/>
    </source>
</evidence>
<dbReference type="InterPro" id="IPR013546">
    <property type="entry name" value="PII_UdlTrfase/GS_AdlTrfase"/>
</dbReference>
<dbReference type="HOGENOM" id="CLU_263910_0_0_12"/>
<dbReference type="Proteomes" id="UP000007383">
    <property type="component" value="Chromosome"/>
</dbReference>
<evidence type="ECO:0000256" key="2">
    <source>
        <dbReference type="ARBA" id="ARBA00022695"/>
    </source>
</evidence>
<keyword evidence="4" id="KW-0067">ATP-binding</keyword>
<accession>H9UFX1</accession>
<keyword evidence="3" id="KW-0547">Nucleotide-binding</keyword>
<dbReference type="PANTHER" id="PTHR30621">
    <property type="entry name" value="GLUTAMINE SYNTHETASE ADENYLYLTRANSFERASE"/>
    <property type="match status" value="1"/>
</dbReference>
<dbReference type="STRING" id="889378.Spiaf_0306"/>
<dbReference type="EMBL" id="CP003282">
    <property type="protein sequence ID" value="AFG36414.1"/>
    <property type="molecule type" value="Genomic_DNA"/>
</dbReference>
<dbReference type="GO" id="GO:0005829">
    <property type="term" value="C:cytosol"/>
    <property type="evidence" value="ECO:0007669"/>
    <property type="project" value="TreeGrafter"/>
</dbReference>
<organism evidence="8 9">
    <name type="scientific">Spirochaeta africana (strain ATCC 700263 / DSM 8902 / Z-7692)</name>
    <dbReference type="NCBI Taxonomy" id="889378"/>
    <lineage>
        <taxon>Bacteria</taxon>
        <taxon>Pseudomonadati</taxon>
        <taxon>Spirochaetota</taxon>
        <taxon>Spirochaetia</taxon>
        <taxon>Spirochaetales</taxon>
        <taxon>Spirochaetaceae</taxon>
        <taxon>Spirochaeta</taxon>
    </lineage>
</organism>